<dbReference type="Pfam" id="PF00072">
    <property type="entry name" value="Response_reg"/>
    <property type="match status" value="1"/>
</dbReference>
<evidence type="ECO:0000256" key="11">
    <source>
        <dbReference type="ARBA" id="ARBA00023170"/>
    </source>
</evidence>
<dbReference type="Pfam" id="PF00360">
    <property type="entry name" value="PHY"/>
    <property type="match status" value="1"/>
</dbReference>
<dbReference type="Gene3D" id="1.10.287.130">
    <property type="match status" value="1"/>
</dbReference>
<evidence type="ECO:0000256" key="1">
    <source>
        <dbReference type="ARBA" id="ARBA00000085"/>
    </source>
</evidence>
<evidence type="ECO:0000259" key="15">
    <source>
        <dbReference type="PROSITE" id="PS50046"/>
    </source>
</evidence>
<dbReference type="InterPro" id="IPR011006">
    <property type="entry name" value="CheY-like_superfamily"/>
</dbReference>
<dbReference type="GO" id="GO:0006355">
    <property type="term" value="P:regulation of DNA-templated transcription"/>
    <property type="evidence" value="ECO:0007669"/>
    <property type="project" value="InterPro"/>
</dbReference>
<dbReference type="SUPFAM" id="SSF55781">
    <property type="entry name" value="GAF domain-like"/>
    <property type="match status" value="2"/>
</dbReference>
<keyword evidence="11" id="KW-0675">Receptor</keyword>
<dbReference type="InterPro" id="IPR036890">
    <property type="entry name" value="HATPase_C_sf"/>
</dbReference>
<dbReference type="InterPro" id="IPR016132">
    <property type="entry name" value="Phyto_chromo_attachment"/>
</dbReference>
<dbReference type="FunFam" id="1.10.287.130:FF:000001">
    <property type="entry name" value="Two-component sensor histidine kinase"/>
    <property type="match status" value="1"/>
</dbReference>
<feature type="modified residue" description="4-aspartylphosphate" evidence="13">
    <location>
        <position position="861"/>
    </location>
</feature>
<keyword evidence="8" id="KW-0418">Kinase</keyword>
<evidence type="ECO:0000256" key="2">
    <source>
        <dbReference type="ARBA" id="ARBA00006402"/>
    </source>
</evidence>
<feature type="coiled-coil region" evidence="14">
    <location>
        <begin position="331"/>
        <end position="358"/>
    </location>
</feature>
<feature type="domain" description="Response regulatory" evidence="17">
    <location>
        <begin position="812"/>
        <end position="928"/>
    </location>
</feature>
<dbReference type="Pfam" id="PF00512">
    <property type="entry name" value="HisKA"/>
    <property type="match status" value="1"/>
</dbReference>
<dbReference type="SMART" id="SM00448">
    <property type="entry name" value="REC"/>
    <property type="match status" value="1"/>
</dbReference>
<dbReference type="SMART" id="SM00387">
    <property type="entry name" value="HATPase_c"/>
    <property type="match status" value="1"/>
</dbReference>
<dbReference type="GO" id="GO:0000155">
    <property type="term" value="F:phosphorelay sensor kinase activity"/>
    <property type="evidence" value="ECO:0007669"/>
    <property type="project" value="InterPro"/>
</dbReference>
<dbReference type="CDD" id="cd16922">
    <property type="entry name" value="HATPase_EvgS-ArcB-TorS-like"/>
    <property type="match status" value="1"/>
</dbReference>
<keyword evidence="9" id="KW-0157">Chromophore</keyword>
<evidence type="ECO:0000313" key="19">
    <source>
        <dbReference type="Proteomes" id="UP000629098"/>
    </source>
</evidence>
<dbReference type="InterPro" id="IPR013654">
    <property type="entry name" value="PAS_2"/>
</dbReference>
<dbReference type="InterPro" id="IPR013515">
    <property type="entry name" value="Phytochrome_cen-reg"/>
</dbReference>
<dbReference type="GO" id="GO:0009584">
    <property type="term" value="P:detection of visible light"/>
    <property type="evidence" value="ECO:0007669"/>
    <property type="project" value="InterPro"/>
</dbReference>
<dbReference type="PROSITE" id="PS50109">
    <property type="entry name" value="HIS_KIN"/>
    <property type="match status" value="1"/>
</dbReference>
<dbReference type="InterPro" id="IPR029016">
    <property type="entry name" value="GAF-like_dom_sf"/>
</dbReference>
<dbReference type="Proteomes" id="UP000629098">
    <property type="component" value="Unassembled WGS sequence"/>
</dbReference>
<evidence type="ECO:0000256" key="4">
    <source>
        <dbReference type="ARBA" id="ARBA00022543"/>
    </source>
</evidence>
<dbReference type="PRINTS" id="PR00344">
    <property type="entry name" value="BCTRLSENSOR"/>
</dbReference>
<dbReference type="RefSeq" id="WP_190828703.1">
    <property type="nucleotide sequence ID" value="NZ_CAWPPI010000050.1"/>
</dbReference>
<dbReference type="InterPro" id="IPR003661">
    <property type="entry name" value="HisK_dim/P_dom"/>
</dbReference>
<dbReference type="InterPro" id="IPR043150">
    <property type="entry name" value="Phytochrome_PHY_sf"/>
</dbReference>
<evidence type="ECO:0000259" key="16">
    <source>
        <dbReference type="PROSITE" id="PS50109"/>
    </source>
</evidence>
<keyword evidence="6" id="KW-0716">Sensory transduction</keyword>
<dbReference type="PROSITE" id="PS50110">
    <property type="entry name" value="RESPONSE_REGULATORY"/>
    <property type="match status" value="1"/>
</dbReference>
<dbReference type="Gene3D" id="3.30.450.40">
    <property type="match status" value="1"/>
</dbReference>
<name>A0A8J7BX70_9CYAN</name>
<dbReference type="InterPro" id="IPR036097">
    <property type="entry name" value="HisK_dim/P_sf"/>
</dbReference>
<evidence type="ECO:0000256" key="6">
    <source>
        <dbReference type="ARBA" id="ARBA00022606"/>
    </source>
</evidence>
<organism evidence="18 19">
    <name type="scientific">Iningainema tapete BLCC-T55</name>
    <dbReference type="NCBI Taxonomy" id="2748662"/>
    <lineage>
        <taxon>Bacteria</taxon>
        <taxon>Bacillati</taxon>
        <taxon>Cyanobacteriota</taxon>
        <taxon>Cyanophyceae</taxon>
        <taxon>Nostocales</taxon>
        <taxon>Scytonemataceae</taxon>
        <taxon>Iningainema tapete</taxon>
    </lineage>
</organism>
<dbReference type="Pfam" id="PF08446">
    <property type="entry name" value="PAS_2"/>
    <property type="match status" value="1"/>
</dbReference>
<comment type="caution">
    <text evidence="18">The sequence shown here is derived from an EMBL/GenBank/DDBJ whole genome shotgun (WGS) entry which is preliminary data.</text>
</comment>
<keyword evidence="19" id="KW-1185">Reference proteome</keyword>
<dbReference type="Pfam" id="PF01590">
    <property type="entry name" value="GAF"/>
    <property type="match status" value="1"/>
</dbReference>
<evidence type="ECO:0000256" key="5">
    <source>
        <dbReference type="ARBA" id="ARBA00022553"/>
    </source>
</evidence>
<dbReference type="Gene3D" id="3.30.450.20">
    <property type="entry name" value="PAS domain"/>
    <property type="match status" value="1"/>
</dbReference>
<feature type="domain" description="Histidine kinase" evidence="16">
    <location>
        <begin position="554"/>
        <end position="786"/>
    </location>
</feature>
<dbReference type="SMART" id="SM00065">
    <property type="entry name" value="GAF"/>
    <property type="match status" value="1"/>
</dbReference>
<evidence type="ECO:0000256" key="13">
    <source>
        <dbReference type="PROSITE-ProRule" id="PRU00169"/>
    </source>
</evidence>
<evidence type="ECO:0000256" key="14">
    <source>
        <dbReference type="SAM" id="Coils"/>
    </source>
</evidence>
<dbReference type="PROSITE" id="PS50046">
    <property type="entry name" value="PHYTOCHROME_2"/>
    <property type="match status" value="1"/>
</dbReference>
<comment type="catalytic activity">
    <reaction evidence="1">
        <text>ATP + protein L-histidine = ADP + protein N-phospho-L-histidine.</text>
        <dbReference type="EC" id="2.7.13.3"/>
    </reaction>
</comment>
<proteinExistence type="inferred from homology"/>
<dbReference type="InterPro" id="IPR003018">
    <property type="entry name" value="GAF"/>
</dbReference>
<dbReference type="PANTHER" id="PTHR43047">
    <property type="entry name" value="TWO-COMPONENT HISTIDINE PROTEIN KINASE"/>
    <property type="match status" value="1"/>
</dbReference>
<evidence type="ECO:0000259" key="17">
    <source>
        <dbReference type="PROSITE" id="PS50110"/>
    </source>
</evidence>
<dbReference type="FunFam" id="3.30.565.10:FF:000010">
    <property type="entry name" value="Sensor histidine kinase RcsC"/>
    <property type="match status" value="1"/>
</dbReference>
<dbReference type="SUPFAM" id="SSF47384">
    <property type="entry name" value="Homodimeric domain of signal transducing histidine kinase"/>
    <property type="match status" value="1"/>
</dbReference>
<evidence type="ECO:0000256" key="9">
    <source>
        <dbReference type="ARBA" id="ARBA00022991"/>
    </source>
</evidence>
<reference evidence="18" key="1">
    <citation type="submission" date="2020-09" db="EMBL/GenBank/DDBJ databases">
        <title>Iningainema tapete sp. nov. (Scytonemataceae, Cyanobacteria) from greenhouses in central Florida (USA) produces two types of nodularin with biosynthetic potential for microcystin-LR and anabaenopeptins.</title>
        <authorList>
            <person name="Berthold D.E."/>
            <person name="Lefler F.W."/>
            <person name="Huang I.-S."/>
            <person name="Abdulla H."/>
            <person name="Zimba P.V."/>
            <person name="Laughinghouse H.D. IV."/>
        </authorList>
    </citation>
    <scope>NUCLEOTIDE SEQUENCE</scope>
    <source>
        <strain evidence="18">BLCCT55</strain>
    </source>
</reference>
<sequence>MQPLDPTNFTESVTAESLNLSNCDREAIHIPNLIQPHGLLLTLREPQLEILQVSENVEQVLGMTALELLGQPLSRLCSKTKVKEISQYLKQDYLEVFNPLELIIHNFPTSSDHQKVNSQNFRGFLYRSDGVLVMELEPSQVTRNRRVLKFYHLLREAIAKIRQTETFKDLVETLVKQVRKITEFDRVMVYQFASDNSGVVVAEDKAEHLESYLDLHYPASDIPQQARQLYYETWLRLIPNVNYQPARIIPTNNPVSGMPLNLSNANLRSVSPLHLEYLQNMSVAASMSISLINEKRLWGLIACHHMTPKYVDYETRKACEFLGQFASVELVYQQEQEINCYRQQVKLIQEQLQQAFAQEASLIETVLRRNEVELLNLVHAQGVAFILDNEVSLLGQTPSQNEVQSFIAWLLKQDARAMFVTDFVSQLYPQAQQFKTVASGILAISVVLRQKSYHIVWFRPEQIQTVNWAGNPNKPVSMSTADGEMRLTPRKSFELWKETVQAKSLPWQPAEIEAAREMRNTLMLAVLEFSQAALEEAAERAAIANRAKSQFLAKMSHELRTPLNAILGFTQLMTSVDDTPAEFRENLSIINRSGEHLLTLINDVLEMSRIEAGQLVLKENSFDLHRLLNSVNDMFALKASEKGLILSNHKDATVPRYVYGDEAKLRQILINLLGNAVKFTTTGSITLKCQAVLANDVTINQTSSTNLKQKIILYLEVKDTGCGFASSDMESIFEAFIQTERGRHLQGTGLGLSISRQFARFMAGDITVQSVLNQGSTFTCQIPLQLVDSTVFVEPETTRYVIGLEPGQLTYRILVAEDIPENRQLLIRILGLVGFEVCAVENGAEAYAQCMEWQPHLIWMDIQMPVMNGFTATQKIRATETGKNVVIIALTASAFEEDRLACLQAGCNDYLAKPFTQTALFNKMALHLGVRYLYSEKNLSETNTNTLLQQPLTPQDLQIMPPEWVAQVHEAALSLDDTKLYELIAQIPTQEKLLANALKYLIDNFQLETLTTLTQS</sequence>
<dbReference type="AlphaFoldDB" id="A0A8J7BX70"/>
<dbReference type="EMBL" id="JACXAE010000050">
    <property type="protein sequence ID" value="MBD2773207.1"/>
    <property type="molecule type" value="Genomic_DNA"/>
</dbReference>
<evidence type="ECO:0000313" key="18">
    <source>
        <dbReference type="EMBL" id="MBD2773207.1"/>
    </source>
</evidence>
<evidence type="ECO:0000256" key="7">
    <source>
        <dbReference type="ARBA" id="ARBA00022679"/>
    </source>
</evidence>
<dbReference type="Gene3D" id="3.40.50.2300">
    <property type="match status" value="1"/>
</dbReference>
<feature type="domain" description="Phytochrome chromophore attachment site" evidence="15">
    <location>
        <begin position="166"/>
        <end position="324"/>
    </location>
</feature>
<keyword evidence="5 13" id="KW-0597">Phosphoprotein</keyword>
<dbReference type="SUPFAM" id="SSF55874">
    <property type="entry name" value="ATPase domain of HSP90 chaperone/DNA topoisomerase II/histidine kinase"/>
    <property type="match status" value="1"/>
</dbReference>
<dbReference type="Gene3D" id="3.30.450.270">
    <property type="match status" value="1"/>
</dbReference>
<dbReference type="SUPFAM" id="SSF55785">
    <property type="entry name" value="PYP-like sensor domain (PAS domain)"/>
    <property type="match status" value="1"/>
</dbReference>
<dbReference type="Gene3D" id="3.30.565.10">
    <property type="entry name" value="Histidine kinase-like ATPase, C-terminal domain"/>
    <property type="match status" value="1"/>
</dbReference>
<dbReference type="InterPro" id="IPR001789">
    <property type="entry name" value="Sig_transdc_resp-reg_receiver"/>
</dbReference>
<dbReference type="GO" id="GO:0009881">
    <property type="term" value="F:photoreceptor activity"/>
    <property type="evidence" value="ECO:0007669"/>
    <property type="project" value="UniProtKB-KW"/>
</dbReference>
<dbReference type="CDD" id="cd17546">
    <property type="entry name" value="REC_hyHK_CKI1_RcsC-like"/>
    <property type="match status" value="1"/>
</dbReference>
<evidence type="ECO:0000256" key="10">
    <source>
        <dbReference type="ARBA" id="ARBA00023012"/>
    </source>
</evidence>
<dbReference type="InterPro" id="IPR003594">
    <property type="entry name" value="HATPase_dom"/>
</dbReference>
<dbReference type="SMART" id="SM00388">
    <property type="entry name" value="HisKA"/>
    <property type="match status" value="1"/>
</dbReference>
<evidence type="ECO:0000256" key="12">
    <source>
        <dbReference type="ARBA" id="ARBA00074306"/>
    </source>
</evidence>
<dbReference type="InterPro" id="IPR035965">
    <property type="entry name" value="PAS-like_dom_sf"/>
</dbReference>
<accession>A0A8J7BX70</accession>
<keyword evidence="7" id="KW-0808">Transferase</keyword>
<dbReference type="InterPro" id="IPR005467">
    <property type="entry name" value="His_kinase_dom"/>
</dbReference>
<dbReference type="InterPro" id="IPR004358">
    <property type="entry name" value="Sig_transdc_His_kin-like_C"/>
</dbReference>
<dbReference type="SUPFAM" id="SSF52172">
    <property type="entry name" value="CheY-like"/>
    <property type="match status" value="1"/>
</dbReference>
<evidence type="ECO:0000256" key="3">
    <source>
        <dbReference type="ARBA" id="ARBA00012438"/>
    </source>
</evidence>
<keyword evidence="14" id="KW-0175">Coiled coil</keyword>
<protein>
    <recommendedName>
        <fullName evidence="12">Circadian input-output histidine kinase CikA</fullName>
        <ecNumber evidence="3">2.7.13.3</ecNumber>
    </recommendedName>
</protein>
<comment type="similarity">
    <text evidence="2">In the N-terminal section; belongs to the phytochrome family.</text>
</comment>
<dbReference type="EC" id="2.7.13.3" evidence="3"/>
<dbReference type="CDD" id="cd00082">
    <property type="entry name" value="HisKA"/>
    <property type="match status" value="1"/>
</dbReference>
<keyword evidence="4" id="KW-0600">Photoreceptor protein</keyword>
<gene>
    <name evidence="18" type="ORF">ICL16_14300</name>
</gene>
<keyword evidence="10" id="KW-0902">Two-component regulatory system</keyword>
<dbReference type="Pfam" id="PF02518">
    <property type="entry name" value="HATPase_c"/>
    <property type="match status" value="1"/>
</dbReference>
<evidence type="ECO:0000256" key="8">
    <source>
        <dbReference type="ARBA" id="ARBA00022777"/>
    </source>
</evidence>